<sequence length="29" mass="3174">MIAGLDEHLGMRDPTPEEQAAFEAKLSTD</sequence>
<proteinExistence type="predicted"/>
<gene>
    <name evidence="2" type="ORF">IFDJLNFL_0199</name>
    <name evidence="3" type="ORF">MTDSW087_02721</name>
</gene>
<evidence type="ECO:0000256" key="1">
    <source>
        <dbReference type="SAM" id="MobiDB-lite"/>
    </source>
</evidence>
<organism evidence="3 4">
    <name type="scientific">Methylobacterium dankookense</name>
    <dbReference type="NCBI Taxonomy" id="560405"/>
    <lineage>
        <taxon>Bacteria</taxon>
        <taxon>Pseudomonadati</taxon>
        <taxon>Pseudomonadota</taxon>
        <taxon>Alphaproteobacteria</taxon>
        <taxon>Hyphomicrobiales</taxon>
        <taxon>Methylobacteriaceae</taxon>
        <taxon>Methylobacterium</taxon>
    </lineage>
</organism>
<evidence type="ECO:0000313" key="5">
    <source>
        <dbReference type="Proteomes" id="UP001055303"/>
    </source>
</evidence>
<dbReference type="Proteomes" id="UP000401717">
    <property type="component" value="Unassembled WGS sequence"/>
</dbReference>
<dbReference type="Proteomes" id="UP001055303">
    <property type="component" value="Unassembled WGS sequence"/>
</dbReference>
<name>A0A564FY01_9HYPH</name>
<protein>
    <submittedName>
        <fullName evidence="3">Uncharacterized protein</fullName>
    </submittedName>
</protein>
<reference evidence="2" key="3">
    <citation type="submission" date="2021-08" db="EMBL/GenBank/DDBJ databases">
        <authorList>
            <person name="Tani A."/>
            <person name="Ola A."/>
            <person name="Ogura Y."/>
            <person name="Katsura K."/>
            <person name="Hayashi T."/>
        </authorList>
    </citation>
    <scope>NUCLEOTIDE SEQUENCE</scope>
    <source>
        <strain evidence="2">DSM 22415</strain>
    </source>
</reference>
<accession>A0A564FY01</accession>
<evidence type="ECO:0000313" key="3">
    <source>
        <dbReference type="EMBL" id="VUF13023.1"/>
    </source>
</evidence>
<feature type="region of interest" description="Disordered" evidence="1">
    <location>
        <begin position="1"/>
        <end position="29"/>
    </location>
</feature>
<dbReference type="EMBL" id="BPQI01000004">
    <property type="protein sequence ID" value="GJD54328.1"/>
    <property type="molecule type" value="Genomic_DNA"/>
</dbReference>
<keyword evidence="5" id="KW-1185">Reference proteome</keyword>
<evidence type="ECO:0000313" key="2">
    <source>
        <dbReference type="EMBL" id="GJD54328.1"/>
    </source>
</evidence>
<reference evidence="3 4" key="1">
    <citation type="submission" date="2019-06" db="EMBL/GenBank/DDBJ databases">
        <authorList>
            <person name="Rodrigo-Torres L."/>
            <person name="Arahal R. D."/>
            <person name="Lucena T."/>
        </authorList>
    </citation>
    <scope>NUCLEOTIDE SEQUENCE [LARGE SCALE GENOMIC DNA]</scope>
    <source>
        <strain evidence="3 4">SW08-7</strain>
    </source>
</reference>
<reference evidence="2" key="2">
    <citation type="journal article" date="2021" name="Front. Microbiol.">
        <title>Comprehensive Comparative Genomics and Phenotyping of Methylobacterium Species.</title>
        <authorList>
            <person name="Alessa O."/>
            <person name="Ogura Y."/>
            <person name="Fujitani Y."/>
            <person name="Takami H."/>
            <person name="Hayashi T."/>
            <person name="Sahin N."/>
            <person name="Tani A."/>
        </authorList>
    </citation>
    <scope>NUCLEOTIDE SEQUENCE</scope>
    <source>
        <strain evidence="2">DSM 22415</strain>
    </source>
</reference>
<feature type="compositionally biased region" description="Basic and acidic residues" evidence="1">
    <location>
        <begin position="1"/>
        <end position="15"/>
    </location>
</feature>
<dbReference type="AlphaFoldDB" id="A0A564FY01"/>
<evidence type="ECO:0000313" key="4">
    <source>
        <dbReference type="Proteomes" id="UP000401717"/>
    </source>
</evidence>
<dbReference type="EMBL" id="CABFVH010000015">
    <property type="protein sequence ID" value="VUF13023.1"/>
    <property type="molecule type" value="Genomic_DNA"/>
</dbReference>